<keyword evidence="6 10" id="KW-0663">Pyridoxal phosphate</keyword>
<keyword evidence="7 11" id="KW-0100">Branched-chain amino acid biosynthesis</keyword>
<evidence type="ECO:0000256" key="2">
    <source>
        <dbReference type="ARBA" id="ARBA00009320"/>
    </source>
</evidence>
<comment type="catalytic activity">
    <reaction evidence="11">
        <text>L-valine + 2-oxoglutarate = 3-methyl-2-oxobutanoate + L-glutamate</text>
        <dbReference type="Rhea" id="RHEA:24813"/>
        <dbReference type="ChEBI" id="CHEBI:11851"/>
        <dbReference type="ChEBI" id="CHEBI:16810"/>
        <dbReference type="ChEBI" id="CHEBI:29985"/>
        <dbReference type="ChEBI" id="CHEBI:57762"/>
        <dbReference type="EC" id="2.6.1.42"/>
    </reaction>
</comment>
<keyword evidence="13" id="KW-1185">Reference proteome</keyword>
<evidence type="ECO:0000256" key="1">
    <source>
        <dbReference type="ARBA" id="ARBA00001933"/>
    </source>
</evidence>
<protein>
    <recommendedName>
        <fullName evidence="11">Branched-chain-amino-acid aminotransferase</fullName>
        <ecNumber evidence="11">2.6.1.42</ecNumber>
    </recommendedName>
</protein>
<dbReference type="InterPro" id="IPR043132">
    <property type="entry name" value="BCAT-like_C"/>
</dbReference>
<dbReference type="InterPro" id="IPR018300">
    <property type="entry name" value="Aminotrans_IV_CS"/>
</dbReference>
<dbReference type="InterPro" id="IPR036038">
    <property type="entry name" value="Aminotransferase-like"/>
</dbReference>
<dbReference type="PANTHER" id="PTHR11825">
    <property type="entry name" value="SUBGROUP IIII AMINOTRANSFERASE"/>
    <property type="match status" value="1"/>
</dbReference>
<comment type="similarity">
    <text evidence="2 9">Belongs to the class-IV pyridoxal-phosphate-dependent aminotransferase family.</text>
</comment>
<evidence type="ECO:0000256" key="9">
    <source>
        <dbReference type="RuleBase" id="RU004106"/>
    </source>
</evidence>
<dbReference type="PIRSF" id="PIRSF006468">
    <property type="entry name" value="BCAT1"/>
    <property type="match status" value="1"/>
</dbReference>
<dbReference type="Pfam" id="PF01063">
    <property type="entry name" value="Aminotran_4"/>
    <property type="match status" value="1"/>
</dbReference>
<dbReference type="Gene3D" id="3.20.10.10">
    <property type="entry name" value="D-amino Acid Aminotransferase, subunit A, domain 2"/>
    <property type="match status" value="1"/>
</dbReference>
<evidence type="ECO:0000313" key="12">
    <source>
        <dbReference type="EMBL" id="KAJ8598947.1"/>
    </source>
</evidence>
<dbReference type="PROSITE" id="PS00770">
    <property type="entry name" value="AA_TRANSFER_CLASS_4"/>
    <property type="match status" value="1"/>
</dbReference>
<dbReference type="EMBL" id="JAQMWT010000614">
    <property type="protein sequence ID" value="KAJ8598947.1"/>
    <property type="molecule type" value="Genomic_DNA"/>
</dbReference>
<keyword evidence="4 11" id="KW-0028">Amino-acid biosynthesis</keyword>
<sequence length="363" mass="39233">MLKLSKLVVKEGARRKVPRNDELKGAFGKVFSDHMLVAEWDGEWGAPRIEPFGDLKISPAASSLHYALQCFEGMKAYRGDDDVIRLFRPDLNAARLNESLDRLAMPRVENLVEAVGTLVSHDRRFVPSGDGFAAYLRPTVIATDPHLGVGPPNRCLFFALLSPVGPYFPAGFNPIVVYADTQYVRAWPGGCGGNKVGANYGPTILPQQLAARRHGASQVLYCPDGRITEVGSMNFFAVVGDDLITPPLDMGDILPGVTRRSILDLAPDLGLNPVERPFHLEDLHEAARTGRLREVFGAGTAAIVAPIKAIVTDQGGTISTTATSVEGLGPVAGALFSRLTDIHYGRDPSHAHWTVPIVQPTKN</sequence>
<proteinExistence type="inferred from homology"/>
<dbReference type="InterPro" id="IPR043131">
    <property type="entry name" value="BCAT-like_N"/>
</dbReference>
<comment type="catalytic activity">
    <reaction evidence="11">
        <text>L-isoleucine + 2-oxoglutarate = (S)-3-methyl-2-oxopentanoate + L-glutamate</text>
        <dbReference type="Rhea" id="RHEA:24801"/>
        <dbReference type="ChEBI" id="CHEBI:16810"/>
        <dbReference type="ChEBI" id="CHEBI:29985"/>
        <dbReference type="ChEBI" id="CHEBI:35146"/>
        <dbReference type="ChEBI" id="CHEBI:58045"/>
        <dbReference type="EC" id="2.6.1.42"/>
    </reaction>
</comment>
<evidence type="ECO:0000256" key="4">
    <source>
        <dbReference type="ARBA" id="ARBA00022605"/>
    </source>
</evidence>
<keyword evidence="3 11" id="KW-0032">Aminotransferase</keyword>
<dbReference type="AlphaFoldDB" id="A0AAD7XF39"/>
<dbReference type="CDD" id="cd01557">
    <property type="entry name" value="BCAT_beta_family"/>
    <property type="match status" value="1"/>
</dbReference>
<dbReference type="InterPro" id="IPR033939">
    <property type="entry name" value="BCAT_family"/>
</dbReference>
<dbReference type="GO" id="GO:0004084">
    <property type="term" value="F:branched-chain-amino-acid transaminase activity"/>
    <property type="evidence" value="ECO:0007669"/>
    <property type="project" value="UniProtKB-EC"/>
</dbReference>
<dbReference type="Gene3D" id="3.30.470.10">
    <property type="match status" value="1"/>
</dbReference>
<gene>
    <name evidence="12" type="ORF">CTAYLR_009644</name>
</gene>
<dbReference type="GO" id="GO:0009082">
    <property type="term" value="P:branched-chain amino acid biosynthetic process"/>
    <property type="evidence" value="ECO:0007669"/>
    <property type="project" value="UniProtKB-KW"/>
</dbReference>
<name>A0AAD7XF39_9STRA</name>
<comment type="catalytic activity">
    <reaction evidence="11">
        <text>L-leucine + 2-oxoglutarate = 4-methyl-2-oxopentanoate + L-glutamate</text>
        <dbReference type="Rhea" id="RHEA:18321"/>
        <dbReference type="ChEBI" id="CHEBI:16810"/>
        <dbReference type="ChEBI" id="CHEBI:17865"/>
        <dbReference type="ChEBI" id="CHEBI:29985"/>
        <dbReference type="ChEBI" id="CHEBI:57427"/>
        <dbReference type="EC" id="2.6.1.42"/>
    </reaction>
</comment>
<comment type="caution">
    <text evidence="12">The sequence shown here is derived from an EMBL/GenBank/DDBJ whole genome shotgun (WGS) entry which is preliminary data.</text>
</comment>
<dbReference type="InterPro" id="IPR001544">
    <property type="entry name" value="Aminotrans_IV"/>
</dbReference>
<evidence type="ECO:0000256" key="10">
    <source>
        <dbReference type="RuleBase" id="RU004516"/>
    </source>
</evidence>
<evidence type="ECO:0000256" key="8">
    <source>
        <dbReference type="PIRSR" id="PIRSR006468-1"/>
    </source>
</evidence>
<evidence type="ECO:0000256" key="6">
    <source>
        <dbReference type="ARBA" id="ARBA00022898"/>
    </source>
</evidence>
<dbReference type="Proteomes" id="UP001230188">
    <property type="component" value="Unassembled WGS sequence"/>
</dbReference>
<keyword evidence="5 11" id="KW-0808">Transferase</keyword>
<dbReference type="PANTHER" id="PTHR11825:SF44">
    <property type="entry name" value="BRANCHED-CHAIN-AMINO-ACID AMINOTRANSFERASE"/>
    <property type="match status" value="1"/>
</dbReference>
<accession>A0AAD7XF39</accession>
<organism evidence="12 13">
    <name type="scientific">Chrysophaeum taylorii</name>
    <dbReference type="NCBI Taxonomy" id="2483200"/>
    <lineage>
        <taxon>Eukaryota</taxon>
        <taxon>Sar</taxon>
        <taxon>Stramenopiles</taxon>
        <taxon>Ochrophyta</taxon>
        <taxon>Pelagophyceae</taxon>
        <taxon>Pelagomonadales</taxon>
        <taxon>Pelagomonadaceae</taxon>
        <taxon>Chrysophaeum</taxon>
    </lineage>
</organism>
<dbReference type="NCBIfam" id="TIGR01123">
    <property type="entry name" value="ilvE_II"/>
    <property type="match status" value="1"/>
</dbReference>
<reference evidence="12" key="1">
    <citation type="submission" date="2023-01" db="EMBL/GenBank/DDBJ databases">
        <title>Metagenome sequencing of chrysophaentin producing Chrysophaeum taylorii.</title>
        <authorList>
            <person name="Davison J."/>
            <person name="Bewley C."/>
        </authorList>
    </citation>
    <scope>NUCLEOTIDE SEQUENCE</scope>
    <source>
        <strain evidence="12">NIES-1699</strain>
    </source>
</reference>
<feature type="modified residue" description="N6-(pyridoxal phosphate)lysine" evidence="8">
    <location>
        <position position="195"/>
    </location>
</feature>
<evidence type="ECO:0000256" key="5">
    <source>
        <dbReference type="ARBA" id="ARBA00022679"/>
    </source>
</evidence>
<dbReference type="EC" id="2.6.1.42" evidence="11"/>
<dbReference type="GO" id="GO:0008652">
    <property type="term" value="P:amino acid biosynthetic process"/>
    <property type="evidence" value="ECO:0007669"/>
    <property type="project" value="UniProtKB-KW"/>
</dbReference>
<evidence type="ECO:0000256" key="7">
    <source>
        <dbReference type="ARBA" id="ARBA00023304"/>
    </source>
</evidence>
<dbReference type="InterPro" id="IPR005786">
    <property type="entry name" value="B_amino_transII"/>
</dbReference>
<dbReference type="SUPFAM" id="SSF56752">
    <property type="entry name" value="D-aminoacid aminotransferase-like PLP-dependent enzymes"/>
    <property type="match status" value="1"/>
</dbReference>
<evidence type="ECO:0000256" key="11">
    <source>
        <dbReference type="RuleBase" id="RU004517"/>
    </source>
</evidence>
<dbReference type="NCBIfam" id="NF009897">
    <property type="entry name" value="PRK13357.1"/>
    <property type="match status" value="1"/>
</dbReference>
<comment type="cofactor">
    <cofactor evidence="1 10">
        <name>pyridoxal 5'-phosphate</name>
        <dbReference type="ChEBI" id="CHEBI:597326"/>
    </cofactor>
</comment>
<evidence type="ECO:0000313" key="13">
    <source>
        <dbReference type="Proteomes" id="UP001230188"/>
    </source>
</evidence>
<evidence type="ECO:0000256" key="3">
    <source>
        <dbReference type="ARBA" id="ARBA00022576"/>
    </source>
</evidence>